<dbReference type="GO" id="GO:0005886">
    <property type="term" value="C:plasma membrane"/>
    <property type="evidence" value="ECO:0007669"/>
    <property type="project" value="UniProtKB-SubCell"/>
</dbReference>
<evidence type="ECO:0000256" key="1">
    <source>
        <dbReference type="ARBA" id="ARBA00006274"/>
    </source>
</evidence>
<dbReference type="InterPro" id="IPR036409">
    <property type="entry name" value="Aldolase_II/adducin_N_sf"/>
</dbReference>
<accession>A0A915D9I5</accession>
<evidence type="ECO:0000259" key="2">
    <source>
        <dbReference type="SMART" id="SM01007"/>
    </source>
</evidence>
<dbReference type="InterPro" id="IPR051017">
    <property type="entry name" value="Aldolase-II_Adducin_sf"/>
</dbReference>
<organism evidence="3 4">
    <name type="scientific">Ditylenchus dipsaci</name>
    <dbReference type="NCBI Taxonomy" id="166011"/>
    <lineage>
        <taxon>Eukaryota</taxon>
        <taxon>Metazoa</taxon>
        <taxon>Ecdysozoa</taxon>
        <taxon>Nematoda</taxon>
        <taxon>Chromadorea</taxon>
        <taxon>Rhabditida</taxon>
        <taxon>Tylenchina</taxon>
        <taxon>Tylenchomorpha</taxon>
        <taxon>Sphaerularioidea</taxon>
        <taxon>Anguinidae</taxon>
        <taxon>Anguininae</taxon>
        <taxon>Ditylenchus</taxon>
    </lineage>
</organism>
<dbReference type="SMART" id="SM01007">
    <property type="entry name" value="Aldolase_II"/>
    <property type="match status" value="1"/>
</dbReference>
<dbReference type="WBParaSite" id="jg16985">
    <property type="protein sequence ID" value="jg16985"/>
    <property type="gene ID" value="jg16985"/>
</dbReference>
<comment type="similarity">
    <text evidence="1">Belongs to the aldolase class II family. Adducin subfamily.</text>
</comment>
<dbReference type="GO" id="GO:0014069">
    <property type="term" value="C:postsynaptic density"/>
    <property type="evidence" value="ECO:0007669"/>
    <property type="project" value="TreeGrafter"/>
</dbReference>
<sequence length="331" mass="35965">MAFSVLCETKPLPSPKMNPSLCMHDLGVKPIIPIADINTKTTKYSEEEVDARNKLATLYRMVDFFQWSQGIYNHITLRLPNHTGDPTKSEILINPLGLLYKEMTASSLVKITHEGGVLDPGSTPLGINQAGFILHTAVHEAREDVACVLHMHTGACAAVSAMKCGLIVGLSQESMIIGPPAYHCYEGMLSNEDEKKLIAQHLGDKKVIFLRNHGLAVCGATVEEALHLAYNTLIACEIQVRALSVGLDNLILPSAKGIQIAYDTAQHGANGMGRSATADGKMVHSFETIGAVDWGLGELEWEAHMRIVDAAGYKTGYKYKLPALNDVIPKH</sequence>
<dbReference type="NCBIfam" id="NF005451">
    <property type="entry name" value="PRK07044.1"/>
    <property type="match status" value="1"/>
</dbReference>
<name>A0A915D9I5_9BILA</name>
<proteinExistence type="inferred from homology"/>
<feature type="domain" description="Class II aldolase/adducin N-terminal" evidence="2">
    <location>
        <begin position="53"/>
        <end position="240"/>
    </location>
</feature>
<dbReference type="GO" id="GO:0005856">
    <property type="term" value="C:cytoskeleton"/>
    <property type="evidence" value="ECO:0007669"/>
    <property type="project" value="TreeGrafter"/>
</dbReference>
<evidence type="ECO:0000313" key="4">
    <source>
        <dbReference type="WBParaSite" id="jg16985"/>
    </source>
</evidence>
<keyword evidence="3" id="KW-1185">Reference proteome</keyword>
<dbReference type="AlphaFoldDB" id="A0A915D9I5"/>
<dbReference type="PANTHER" id="PTHR10672">
    <property type="entry name" value="ADDUCIN"/>
    <property type="match status" value="1"/>
</dbReference>
<dbReference type="InterPro" id="IPR001303">
    <property type="entry name" value="Aldolase_II/adducin_N"/>
</dbReference>
<dbReference type="Proteomes" id="UP000887574">
    <property type="component" value="Unplaced"/>
</dbReference>
<dbReference type="PANTHER" id="PTHR10672:SF3">
    <property type="entry name" value="PROTEIN HU-LI TAI SHAO"/>
    <property type="match status" value="1"/>
</dbReference>
<dbReference type="GO" id="GO:0051015">
    <property type="term" value="F:actin filament binding"/>
    <property type="evidence" value="ECO:0007669"/>
    <property type="project" value="TreeGrafter"/>
</dbReference>
<protein>
    <submittedName>
        <fullName evidence="4">Class II aldolase/adducin N-terminal domain-containing protein</fullName>
    </submittedName>
</protein>
<reference evidence="4" key="1">
    <citation type="submission" date="2022-11" db="UniProtKB">
        <authorList>
            <consortium name="WormBaseParasite"/>
        </authorList>
    </citation>
    <scope>IDENTIFICATION</scope>
</reference>
<evidence type="ECO:0000313" key="3">
    <source>
        <dbReference type="Proteomes" id="UP000887574"/>
    </source>
</evidence>
<dbReference type="SUPFAM" id="SSF53639">
    <property type="entry name" value="AraD/HMP-PK domain-like"/>
    <property type="match status" value="1"/>
</dbReference>
<dbReference type="Gene3D" id="3.40.225.10">
    <property type="entry name" value="Class II aldolase/adducin N-terminal domain"/>
    <property type="match status" value="1"/>
</dbReference>
<dbReference type="Pfam" id="PF00596">
    <property type="entry name" value="Aldolase_II"/>
    <property type="match status" value="1"/>
</dbReference>